<keyword evidence="13" id="KW-1185">Reference proteome</keyword>
<feature type="binding site" evidence="7">
    <location>
        <position position="55"/>
    </location>
    <ligand>
        <name>substrate</name>
    </ligand>
</feature>
<dbReference type="PANTHER" id="PTHR11707">
    <property type="entry name" value="L-ASPARAGINASE"/>
    <property type="match status" value="1"/>
</dbReference>
<evidence type="ECO:0000256" key="4">
    <source>
        <dbReference type="ARBA" id="ARBA00022801"/>
    </source>
</evidence>
<proteinExistence type="inferred from homology"/>
<evidence type="ECO:0000259" key="11">
    <source>
        <dbReference type="Pfam" id="PF17763"/>
    </source>
</evidence>
<feature type="binding site" evidence="7">
    <location>
        <begin position="86"/>
        <end position="87"/>
    </location>
    <ligand>
        <name>substrate</name>
    </ligand>
</feature>
<dbReference type="SFLD" id="SFLDS00057">
    <property type="entry name" value="Glutaminase/Asparaginase"/>
    <property type="match status" value="1"/>
</dbReference>
<evidence type="ECO:0000256" key="9">
    <source>
        <dbReference type="PROSITE-ProRule" id="PRU10100"/>
    </source>
</evidence>
<dbReference type="Pfam" id="PF17763">
    <property type="entry name" value="Asparaginase_C"/>
    <property type="match status" value="1"/>
</dbReference>
<dbReference type="SUPFAM" id="SSF53774">
    <property type="entry name" value="Glutaminase/Asparaginase"/>
    <property type="match status" value="1"/>
</dbReference>
<dbReference type="CDD" id="cd08964">
    <property type="entry name" value="L-asparaginase_II"/>
    <property type="match status" value="1"/>
</dbReference>
<comment type="similarity">
    <text evidence="1">Belongs to the asparaginase 1 family.</text>
</comment>
<dbReference type="GO" id="GO:0006528">
    <property type="term" value="P:asparagine metabolic process"/>
    <property type="evidence" value="ECO:0007669"/>
    <property type="project" value="InterPro"/>
</dbReference>
<dbReference type="InterPro" id="IPR020827">
    <property type="entry name" value="Asparaginase/glutaminase_AS1"/>
</dbReference>
<dbReference type="EC" id="3.5.1.1" evidence="3"/>
<evidence type="ECO:0000313" key="13">
    <source>
        <dbReference type="Proteomes" id="UP000199444"/>
    </source>
</evidence>
<dbReference type="Gene3D" id="3.40.50.40">
    <property type="match status" value="1"/>
</dbReference>
<protein>
    <recommendedName>
        <fullName evidence="3">asparaginase</fullName>
        <ecNumber evidence="3">3.5.1.1</ecNumber>
    </recommendedName>
</protein>
<dbReference type="PIRSF" id="PIRSF001220">
    <property type="entry name" value="L-ASNase_gatD"/>
    <property type="match status" value="1"/>
</dbReference>
<dbReference type="PROSITE" id="PS00144">
    <property type="entry name" value="ASN_GLN_ASE_1"/>
    <property type="match status" value="1"/>
</dbReference>
<dbReference type="PANTHER" id="PTHR11707:SF28">
    <property type="entry name" value="60 KDA LYSOPHOSPHOLIPASE"/>
    <property type="match status" value="1"/>
</dbReference>
<feature type="active site" evidence="9">
    <location>
        <position position="86"/>
    </location>
</feature>
<dbReference type="InterPro" id="IPR004550">
    <property type="entry name" value="AsnASE_II"/>
</dbReference>
<sequence length="323" mass="35581">MKNIVIIHTGGTISMVENKSTGEVNTTKHHPLTDLSGYFNTYANIDEINFFSLPSPQMTPQHMLELAIKVDQLSNDYDGVVITHGTDTLEETAYFLDLVVRTQKPVIITGAMRSTNEIGSDALYNLISSLRVATDHEAANKGVLVVMNDEIHTATNVTKTSTSNVATFQSPQYGPIGIITKESIIFHHTILKRHSHPVKQITKTVFLLKAYAGMDEQILNAIYQANPDGLIIEGLGQGNLPKDTVKPIQTFIKKGIPIILVSRCFRGIVQPTYGYEGGGKQLKEYGVIMSNGLTGPKARIKLMIALEKTKDVNVLTEIFENEL</sequence>
<evidence type="ECO:0000256" key="6">
    <source>
        <dbReference type="PIRSR" id="PIRSR001220-1"/>
    </source>
</evidence>
<feature type="domain" description="Asparaginase/glutaminase C-terminal" evidence="11">
    <location>
        <begin position="205"/>
        <end position="319"/>
    </location>
</feature>
<reference evidence="12 13" key="1">
    <citation type="submission" date="2016-10" db="EMBL/GenBank/DDBJ databases">
        <authorList>
            <person name="de Groot N.N."/>
        </authorList>
    </citation>
    <scope>NUCLEOTIDE SEQUENCE [LARGE SCALE GENOMIC DNA]</scope>
    <source>
        <strain evidence="12 13">CGMCC 1.10449</strain>
    </source>
</reference>
<dbReference type="Proteomes" id="UP000199444">
    <property type="component" value="Unassembled WGS sequence"/>
</dbReference>
<evidence type="ECO:0000256" key="1">
    <source>
        <dbReference type="ARBA" id="ARBA00010518"/>
    </source>
</evidence>
<evidence type="ECO:0000259" key="10">
    <source>
        <dbReference type="Pfam" id="PF00710"/>
    </source>
</evidence>
<gene>
    <name evidence="12" type="ORF">SAMN05216231_1853</name>
</gene>
<dbReference type="FunFam" id="3.40.50.40:FF:000003">
    <property type="entry name" value="L-asparaginase 2"/>
    <property type="match status" value="1"/>
</dbReference>
<dbReference type="InterPro" id="IPR027474">
    <property type="entry name" value="L-asparaginase_N"/>
</dbReference>
<dbReference type="PIRSF" id="PIRSF500176">
    <property type="entry name" value="L_ASNase"/>
    <property type="match status" value="1"/>
</dbReference>
<feature type="active site" evidence="8">
    <location>
        <position position="12"/>
    </location>
</feature>
<name>A0A1H1BQ36_9BACI</name>
<accession>A0A1H1BQ36</accession>
<comment type="subunit">
    <text evidence="2">Homotetramer.</text>
</comment>
<evidence type="ECO:0000256" key="3">
    <source>
        <dbReference type="ARBA" id="ARBA00012920"/>
    </source>
</evidence>
<dbReference type="PROSITE" id="PS00917">
    <property type="entry name" value="ASN_GLN_ASE_2"/>
    <property type="match status" value="1"/>
</dbReference>
<evidence type="ECO:0000256" key="7">
    <source>
        <dbReference type="PIRSR" id="PIRSR001220-2"/>
    </source>
</evidence>
<evidence type="ECO:0000256" key="2">
    <source>
        <dbReference type="ARBA" id="ARBA00011881"/>
    </source>
</evidence>
<evidence type="ECO:0000256" key="8">
    <source>
        <dbReference type="PROSITE-ProRule" id="PRU10099"/>
    </source>
</evidence>
<feature type="domain" description="L-asparaginase N-terminal" evidence="10">
    <location>
        <begin position="3"/>
        <end position="189"/>
    </location>
</feature>
<dbReference type="InterPro" id="IPR037152">
    <property type="entry name" value="L-asparaginase_N_sf"/>
</dbReference>
<dbReference type="Pfam" id="PF00710">
    <property type="entry name" value="Asparaginase"/>
    <property type="match status" value="1"/>
</dbReference>
<dbReference type="GO" id="GO:0004067">
    <property type="term" value="F:asparaginase activity"/>
    <property type="evidence" value="ECO:0007669"/>
    <property type="project" value="UniProtKB-UniRule"/>
</dbReference>
<dbReference type="InterPro" id="IPR040919">
    <property type="entry name" value="Asparaginase_C"/>
</dbReference>
<dbReference type="InterPro" id="IPR006034">
    <property type="entry name" value="Asparaginase/glutaminase-like"/>
</dbReference>
<dbReference type="PRINTS" id="PR00139">
    <property type="entry name" value="ASNGLNASE"/>
</dbReference>
<comment type="catalytic activity">
    <reaction evidence="5">
        <text>L-asparagine + H2O = L-aspartate + NH4(+)</text>
        <dbReference type="Rhea" id="RHEA:21016"/>
        <dbReference type="ChEBI" id="CHEBI:15377"/>
        <dbReference type="ChEBI" id="CHEBI:28938"/>
        <dbReference type="ChEBI" id="CHEBI:29991"/>
        <dbReference type="ChEBI" id="CHEBI:58048"/>
        <dbReference type="EC" id="3.5.1.1"/>
    </reaction>
</comment>
<dbReference type="RefSeq" id="WP_092492689.1">
    <property type="nucleotide sequence ID" value="NZ_FNKD01000002.1"/>
</dbReference>
<dbReference type="SMART" id="SM00870">
    <property type="entry name" value="Asparaginase"/>
    <property type="match status" value="1"/>
</dbReference>
<dbReference type="InterPro" id="IPR036152">
    <property type="entry name" value="Asp/glu_Ase-like_sf"/>
</dbReference>
<dbReference type="EMBL" id="FNKD01000002">
    <property type="protein sequence ID" value="SDQ53973.1"/>
    <property type="molecule type" value="Genomic_DNA"/>
</dbReference>
<dbReference type="AlphaFoldDB" id="A0A1H1BQ36"/>
<evidence type="ECO:0000256" key="5">
    <source>
        <dbReference type="ARBA" id="ARBA00049366"/>
    </source>
</evidence>
<organism evidence="12 13">
    <name type="scientific">Virgibacillus salinus</name>
    <dbReference type="NCBI Taxonomy" id="553311"/>
    <lineage>
        <taxon>Bacteria</taxon>
        <taxon>Bacillati</taxon>
        <taxon>Bacillota</taxon>
        <taxon>Bacilli</taxon>
        <taxon>Bacillales</taxon>
        <taxon>Bacillaceae</taxon>
        <taxon>Virgibacillus</taxon>
    </lineage>
</organism>
<evidence type="ECO:0000313" key="12">
    <source>
        <dbReference type="EMBL" id="SDQ53973.1"/>
    </source>
</evidence>
<dbReference type="PROSITE" id="PS51732">
    <property type="entry name" value="ASN_GLN_ASE_3"/>
    <property type="match status" value="1"/>
</dbReference>
<dbReference type="Gene3D" id="3.40.50.1170">
    <property type="entry name" value="L-asparaginase, N-terminal domain"/>
    <property type="match status" value="1"/>
</dbReference>
<dbReference type="InterPro" id="IPR027475">
    <property type="entry name" value="Asparaginase/glutaminase_AS2"/>
</dbReference>
<keyword evidence="4" id="KW-0378">Hydrolase</keyword>
<dbReference type="FunFam" id="3.40.50.1170:FF:000001">
    <property type="entry name" value="L-asparaginase 2"/>
    <property type="match status" value="1"/>
</dbReference>
<dbReference type="STRING" id="553311.SAMN05216231_1853"/>
<dbReference type="InterPro" id="IPR027473">
    <property type="entry name" value="L-asparaginase_C"/>
</dbReference>
<feature type="active site" description="O-isoaspartyl threonine intermediate" evidence="6">
    <location>
        <position position="12"/>
    </location>
</feature>